<dbReference type="EMBL" id="JARPXM010000001">
    <property type="protein sequence ID" value="MDT2536939.1"/>
    <property type="molecule type" value="Genomic_DNA"/>
</dbReference>
<protein>
    <submittedName>
        <fullName evidence="4">Helix-turn-helix domain-containing protein</fullName>
    </submittedName>
</protein>
<keyword evidence="2" id="KW-0804">Transcription</keyword>
<evidence type="ECO:0000259" key="3">
    <source>
        <dbReference type="Pfam" id="PF05043"/>
    </source>
</evidence>
<gene>
    <name evidence="4" type="ORF">P7D78_02280</name>
</gene>
<evidence type="ECO:0000256" key="1">
    <source>
        <dbReference type="ARBA" id="ARBA00023015"/>
    </source>
</evidence>
<evidence type="ECO:0000256" key="2">
    <source>
        <dbReference type="ARBA" id="ARBA00023163"/>
    </source>
</evidence>
<feature type="domain" description="Mga helix-turn-helix" evidence="3">
    <location>
        <begin position="80"/>
        <end position="164"/>
    </location>
</feature>
<sequence>MDFTSLLDYSLQCELKILDTLYQNSGWITLSDLEFQTNYNKKTINKHLKLLSEKEELLETGKLLIKKGAGVKLCLTEFEYKLLLNSVLKSCVPFTLIKLLTEHGSVSLNKIKAETFLSESSIQRQMTKLKKHLHKYGLTLIYSKGQYLFSGEEHTLRYYLYSIYWSVYRGITWPFSSQLFDKISSDVEVMTQSLSKSLATSTCSQLSLILAINFFRYKSGNPVVLKTEWALLKKINTTYFAPFKMVRALLVRSYRLSVTEAHFFVFYLLTNADFYSQNMGILIMKGHEELATEIASSVTAVYHHLEPLVRASCSKRKKARIKETLFSVHYHATLFPQFSCDITNYDLNLYIKDNIPSLYQKGQKIYEQAKKEAASPIFDAKNYLVTHYSIICAYLTYETYFEEPFVLFLDTDFPALVNELIKESLKNHIKRYFNIVFADSFSDPIDILLTVPLKDRSTYNELTIPKVFISPQIKHSELKQIYLKISELNELRKQEYKS</sequence>
<reference evidence="4" key="1">
    <citation type="submission" date="2023-03" db="EMBL/GenBank/DDBJ databases">
        <authorList>
            <person name="Shen W."/>
            <person name="Cai J."/>
        </authorList>
    </citation>
    <scope>NUCLEOTIDE SEQUENCE</scope>
    <source>
        <strain evidence="4">B646-2</strain>
    </source>
</reference>
<name>A0AAW8SWK0_9ENTE</name>
<dbReference type="Pfam" id="PF05043">
    <property type="entry name" value="Mga"/>
    <property type="match status" value="1"/>
</dbReference>
<dbReference type="AlphaFoldDB" id="A0AAW8SWK0"/>
<proteinExistence type="predicted"/>
<dbReference type="PANTHER" id="PTHR30185:SF13">
    <property type="entry name" value="LICABCH OPERON REGULATOR-RELATED"/>
    <property type="match status" value="1"/>
</dbReference>
<dbReference type="InterPro" id="IPR050661">
    <property type="entry name" value="BglG_antiterminators"/>
</dbReference>
<evidence type="ECO:0000313" key="5">
    <source>
        <dbReference type="Proteomes" id="UP001249240"/>
    </source>
</evidence>
<keyword evidence="1" id="KW-0805">Transcription regulation</keyword>
<dbReference type="InterPro" id="IPR036388">
    <property type="entry name" value="WH-like_DNA-bd_sf"/>
</dbReference>
<dbReference type="Proteomes" id="UP001249240">
    <property type="component" value="Unassembled WGS sequence"/>
</dbReference>
<accession>A0AAW8SWK0</accession>
<dbReference type="InterPro" id="IPR007737">
    <property type="entry name" value="Mga_HTH"/>
</dbReference>
<organism evidence="4 5">
    <name type="scientific">Enterococcus raffinosus</name>
    <dbReference type="NCBI Taxonomy" id="71452"/>
    <lineage>
        <taxon>Bacteria</taxon>
        <taxon>Bacillati</taxon>
        <taxon>Bacillota</taxon>
        <taxon>Bacilli</taxon>
        <taxon>Lactobacillales</taxon>
        <taxon>Enterococcaceae</taxon>
        <taxon>Enterococcus</taxon>
    </lineage>
</organism>
<dbReference type="PANTHER" id="PTHR30185">
    <property type="entry name" value="CRYPTIC BETA-GLUCOSIDE BGL OPERON ANTITERMINATOR"/>
    <property type="match status" value="1"/>
</dbReference>
<evidence type="ECO:0000313" key="4">
    <source>
        <dbReference type="EMBL" id="MDT2536939.1"/>
    </source>
</evidence>
<comment type="caution">
    <text evidence="4">The sequence shown here is derived from an EMBL/GenBank/DDBJ whole genome shotgun (WGS) entry which is preliminary data.</text>
</comment>
<dbReference type="RefSeq" id="WP_028021012.1">
    <property type="nucleotide sequence ID" value="NZ_CABLCA010000009.1"/>
</dbReference>
<dbReference type="Gene3D" id="1.10.10.10">
    <property type="entry name" value="Winged helix-like DNA-binding domain superfamily/Winged helix DNA-binding domain"/>
    <property type="match status" value="1"/>
</dbReference>